<sequence length="194" mass="21933">MTNFKIDPAAIAFDIDGVVADTMTLFLDIARGEYNIDRIRLEDINCYQLEECLDLDAGIIDSIINRIMDGDYTVPLKPIAGAPDVLSRLGRQNGSILFVTARPYLHPIDDWVKSVLTIDPVSIEVVATGSFDAKVDVLVDRDITYFVEDRLETCFTIQAAGLVPVLFKQPWNREHHPFMEVSNWEELEALIEFK</sequence>
<comment type="similarity">
    <text evidence="1">Belongs to the 5'(3')-deoxyribonucleotidase family.</text>
</comment>
<dbReference type="GO" id="GO:0008253">
    <property type="term" value="F:5'-nucleotidase activity"/>
    <property type="evidence" value="ECO:0007669"/>
    <property type="project" value="InterPro"/>
</dbReference>
<dbReference type="Pfam" id="PF06941">
    <property type="entry name" value="NT5C"/>
    <property type="match status" value="1"/>
</dbReference>
<dbReference type="Proteomes" id="UP000605201">
    <property type="component" value="Unassembled WGS sequence"/>
</dbReference>
<accession>A0A8J6P0R2</accession>
<feature type="active site" description="Proton donor" evidence="2">
    <location>
        <position position="16"/>
    </location>
</feature>
<feature type="active site" description="Nucleophile" evidence="2">
    <location>
        <position position="14"/>
    </location>
</feature>
<dbReference type="InterPro" id="IPR010708">
    <property type="entry name" value="5'(3')-deoxyribonucleotidase"/>
</dbReference>
<name>A0A8J6P0R2_9BACT</name>
<dbReference type="InterPro" id="IPR036412">
    <property type="entry name" value="HAD-like_sf"/>
</dbReference>
<dbReference type="AlphaFoldDB" id="A0A8J6P0R2"/>
<gene>
    <name evidence="3" type="ORF">H8D96_09470</name>
</gene>
<comment type="caution">
    <text evidence="3">The sequence shown here is derived from an EMBL/GenBank/DDBJ whole genome shotgun (WGS) entry which is preliminary data.</text>
</comment>
<dbReference type="EMBL" id="JACNIG010000208">
    <property type="protein sequence ID" value="MBC8432138.1"/>
    <property type="molecule type" value="Genomic_DNA"/>
</dbReference>
<reference evidence="3 4" key="1">
    <citation type="submission" date="2020-08" db="EMBL/GenBank/DDBJ databases">
        <title>Bridging the membrane lipid divide: bacteria of the FCB group superphylum have the potential to synthesize archaeal ether lipids.</title>
        <authorList>
            <person name="Villanueva L."/>
            <person name="Von Meijenfeldt F.A.B."/>
            <person name="Westbye A.B."/>
            <person name="Yadav S."/>
            <person name="Hopmans E.C."/>
            <person name="Dutilh B.E."/>
            <person name="Sinninghe Damste J.S."/>
        </authorList>
    </citation>
    <scope>NUCLEOTIDE SEQUENCE [LARGE SCALE GENOMIC DNA]</scope>
    <source>
        <strain evidence="3">NIOZ-UU17</strain>
    </source>
</reference>
<proteinExistence type="inferred from homology"/>
<evidence type="ECO:0000256" key="1">
    <source>
        <dbReference type="ARBA" id="ARBA00009589"/>
    </source>
</evidence>
<dbReference type="Gene3D" id="3.40.50.1000">
    <property type="entry name" value="HAD superfamily/HAD-like"/>
    <property type="match status" value="1"/>
</dbReference>
<evidence type="ECO:0000313" key="4">
    <source>
        <dbReference type="Proteomes" id="UP000605201"/>
    </source>
</evidence>
<dbReference type="InterPro" id="IPR023214">
    <property type="entry name" value="HAD_sf"/>
</dbReference>
<organism evidence="3 4">
    <name type="scientific">Candidatus Desulfatibia vada</name>
    <dbReference type="NCBI Taxonomy" id="2841696"/>
    <lineage>
        <taxon>Bacteria</taxon>
        <taxon>Pseudomonadati</taxon>
        <taxon>Thermodesulfobacteriota</taxon>
        <taxon>Desulfobacteria</taxon>
        <taxon>Desulfobacterales</taxon>
        <taxon>Desulfobacterales incertae sedis</taxon>
        <taxon>Candidatus Desulfatibia</taxon>
    </lineage>
</organism>
<protein>
    <submittedName>
        <fullName evidence="3">Haloacid dehalogenase</fullName>
    </submittedName>
</protein>
<dbReference type="SUPFAM" id="SSF56784">
    <property type="entry name" value="HAD-like"/>
    <property type="match status" value="1"/>
</dbReference>
<evidence type="ECO:0000313" key="3">
    <source>
        <dbReference type="EMBL" id="MBC8432138.1"/>
    </source>
</evidence>
<dbReference type="GO" id="GO:0009264">
    <property type="term" value="P:deoxyribonucleotide catabolic process"/>
    <property type="evidence" value="ECO:0007669"/>
    <property type="project" value="InterPro"/>
</dbReference>
<evidence type="ECO:0000256" key="2">
    <source>
        <dbReference type="PIRSR" id="PIRSR610708-1"/>
    </source>
</evidence>